<dbReference type="GO" id="GO:0017148">
    <property type="term" value="P:negative regulation of translation"/>
    <property type="evidence" value="ECO:0007669"/>
    <property type="project" value="UniProtKB-KW"/>
</dbReference>
<keyword evidence="5" id="KW-0652">Protein synthesis inhibitor</keyword>
<dbReference type="SUPFAM" id="SSF56371">
    <property type="entry name" value="Ribosome inactivating proteins (RIP)"/>
    <property type="match status" value="1"/>
</dbReference>
<keyword evidence="8" id="KW-1185">Reference proteome</keyword>
<protein>
    <submittedName>
        <fullName evidence="7">Shiga toxin A-chain (rRNA N-glycosidase)</fullName>
        <ecNumber evidence="7">3.2.2.22</ecNumber>
    </submittedName>
</protein>
<dbReference type="Proteomes" id="UP000054075">
    <property type="component" value="Unassembled WGS sequence"/>
</dbReference>
<keyword evidence="4" id="KW-0611">Plant defense</keyword>
<evidence type="ECO:0000256" key="5">
    <source>
        <dbReference type="ARBA" id="ARBA00023193"/>
    </source>
</evidence>
<dbReference type="Gene3D" id="3.40.420.10">
    <property type="entry name" value="Ricin (A subunit), domain 1"/>
    <property type="match status" value="1"/>
</dbReference>
<dbReference type="PANTHER" id="PTHR33453:SF9">
    <property type="entry name" value="ALBUMIN B-32"/>
    <property type="match status" value="1"/>
</dbReference>
<comment type="catalytic activity">
    <reaction evidence="1">
        <text>Endohydrolysis of the N-glycosidic bond at one specific adenosine on the 28S rRNA.</text>
        <dbReference type="EC" id="3.2.2.22"/>
    </reaction>
</comment>
<proteinExistence type="predicted"/>
<dbReference type="Pfam" id="PF00161">
    <property type="entry name" value="RIP"/>
    <property type="match status" value="1"/>
</dbReference>
<comment type="caution">
    <text evidence="7">The sequence shown here is derived from an EMBL/GenBank/DDBJ whole genome shotgun (WGS) entry which is preliminary data.</text>
</comment>
<gene>
    <name evidence="7" type="ORF">RICGR_0720</name>
</gene>
<dbReference type="InterPro" id="IPR036041">
    <property type="entry name" value="Ribosome-inact_prot_sf"/>
</dbReference>
<evidence type="ECO:0000313" key="7">
    <source>
        <dbReference type="EMBL" id="EDP46685.1"/>
    </source>
</evidence>
<accession>A8PMG6</accession>
<dbReference type="GO" id="GO:0030598">
    <property type="term" value="F:rRNA N-glycosylase activity"/>
    <property type="evidence" value="ECO:0007669"/>
    <property type="project" value="UniProtKB-EC"/>
</dbReference>
<dbReference type="InterPro" id="IPR017988">
    <property type="entry name" value="Ribosome_inactivat_prot_CS"/>
</dbReference>
<name>A8PMG6_9COXI</name>
<dbReference type="GO" id="GO:0006952">
    <property type="term" value="P:defense response"/>
    <property type="evidence" value="ECO:0007669"/>
    <property type="project" value="UniProtKB-KW"/>
</dbReference>
<dbReference type="EMBL" id="AAQJ02000001">
    <property type="protein sequence ID" value="EDP46685.1"/>
    <property type="molecule type" value="Genomic_DNA"/>
</dbReference>
<dbReference type="Gene3D" id="4.10.470.10">
    <property type="entry name" value="Ricin (A Subunit), domain 2"/>
    <property type="match status" value="1"/>
</dbReference>
<dbReference type="InterPro" id="IPR016138">
    <property type="entry name" value="Ribosome_inactivat_prot_sub1"/>
</dbReference>
<keyword evidence="7" id="KW-0326">Glycosidase</keyword>
<evidence type="ECO:0000313" key="8">
    <source>
        <dbReference type="Proteomes" id="UP000054075"/>
    </source>
</evidence>
<organism evidence="7 8">
    <name type="scientific">Rickettsiella grylli</name>
    <dbReference type="NCBI Taxonomy" id="59196"/>
    <lineage>
        <taxon>Bacteria</taxon>
        <taxon>Pseudomonadati</taxon>
        <taxon>Pseudomonadota</taxon>
        <taxon>Gammaproteobacteria</taxon>
        <taxon>Legionellales</taxon>
        <taxon>Coxiellaceae</taxon>
        <taxon>Rickettsiella</taxon>
    </lineage>
</organism>
<keyword evidence="3 7" id="KW-0378">Hydrolase</keyword>
<dbReference type="InterPro" id="IPR016139">
    <property type="entry name" value="Ribosome_inactivat_prot_sub2"/>
</dbReference>
<evidence type="ECO:0000256" key="1">
    <source>
        <dbReference type="ARBA" id="ARBA00000237"/>
    </source>
</evidence>
<reference evidence="7" key="1">
    <citation type="submission" date="2006-04" db="EMBL/GenBank/DDBJ databases">
        <authorList>
            <person name="Seshadri R."/>
            <person name="Federici B.A."/>
        </authorList>
    </citation>
    <scope>NUCLEOTIDE SEQUENCE [LARGE SCALE GENOMIC DNA]</scope>
</reference>
<dbReference type="RefSeq" id="WP_006035658.1">
    <property type="nucleotide sequence ID" value="NZ_AAQJ02000001.1"/>
</dbReference>
<dbReference type="PROSITE" id="PS00275">
    <property type="entry name" value="SHIGA_RICIN"/>
    <property type="match status" value="1"/>
</dbReference>
<evidence type="ECO:0000256" key="2">
    <source>
        <dbReference type="ARBA" id="ARBA00022656"/>
    </source>
</evidence>
<reference evidence="7" key="2">
    <citation type="submission" date="2007-10" db="EMBL/GenBank/DDBJ databases">
        <authorList>
            <person name="Myers G.S."/>
        </authorList>
    </citation>
    <scope>NUCLEOTIDE SEQUENCE [LARGE SCALE GENOMIC DNA]</scope>
</reference>
<dbReference type="AlphaFoldDB" id="A8PMG6"/>
<feature type="chain" id="PRO_5002725281" evidence="6">
    <location>
        <begin position="23"/>
        <end position="308"/>
    </location>
</feature>
<evidence type="ECO:0000256" key="6">
    <source>
        <dbReference type="SAM" id="SignalP"/>
    </source>
</evidence>
<evidence type="ECO:0000256" key="3">
    <source>
        <dbReference type="ARBA" id="ARBA00022801"/>
    </source>
</evidence>
<dbReference type="InterPro" id="IPR001574">
    <property type="entry name" value="Ribosome_inactivat_prot"/>
</dbReference>
<evidence type="ECO:0000256" key="4">
    <source>
        <dbReference type="ARBA" id="ARBA00022821"/>
    </source>
</evidence>
<keyword evidence="6" id="KW-0732">Signal</keyword>
<dbReference type="EC" id="3.2.2.22" evidence="7"/>
<sequence>MFYALQFLSFALLFFYSSFSLAITCSVDFSSPKSYVDSLNKIRERIGIRLPNLTTSQGNMSISVFVLSPSASNIGIIVTLQGIDYDDPNTSVPIRLVLSPENLYLAGFIQGNTFYRFRDRQNTVLPSDIHVQIVDLTTGSDYTELERVGDVRRDRLQINRHSLVTSYRDLNQFSGTALNQASARAMLRFITVLPEALRFRQIQRNFRPVLSQTASNSHYIMSPSNISLTLNWGGLSATLPSYSPDSTQVQVGNIRLNGLTEILYAVALLLDCYHRPKTNVYAQCSMADPIVINKVIWDKKTLSTILSE</sequence>
<keyword evidence="2" id="KW-0800">Toxin</keyword>
<dbReference type="GO" id="GO:0090729">
    <property type="term" value="F:toxin activity"/>
    <property type="evidence" value="ECO:0007669"/>
    <property type="project" value="UniProtKB-KW"/>
</dbReference>
<dbReference type="PANTHER" id="PTHR33453">
    <property type="match status" value="1"/>
</dbReference>
<feature type="signal peptide" evidence="6">
    <location>
        <begin position="1"/>
        <end position="22"/>
    </location>
</feature>